<dbReference type="Proteomes" id="UP001597301">
    <property type="component" value="Unassembled WGS sequence"/>
</dbReference>
<evidence type="ECO:0000313" key="5">
    <source>
        <dbReference type="Proteomes" id="UP001597301"/>
    </source>
</evidence>
<dbReference type="InterPro" id="IPR025194">
    <property type="entry name" value="RodZ-like_C"/>
</dbReference>
<dbReference type="InterPro" id="IPR050400">
    <property type="entry name" value="Bact_Cytoskel_RodZ"/>
</dbReference>
<evidence type="ECO:0000256" key="2">
    <source>
        <dbReference type="SAM" id="Phobius"/>
    </source>
</evidence>
<dbReference type="SUPFAM" id="SSF47413">
    <property type="entry name" value="lambda repressor-like DNA-binding domains"/>
    <property type="match status" value="1"/>
</dbReference>
<dbReference type="PANTHER" id="PTHR34475">
    <property type="match status" value="1"/>
</dbReference>
<dbReference type="CDD" id="cd00093">
    <property type="entry name" value="HTH_XRE"/>
    <property type="match status" value="1"/>
</dbReference>
<comment type="caution">
    <text evidence="4">The sequence shown here is derived from an EMBL/GenBank/DDBJ whole genome shotgun (WGS) entry which is preliminary data.</text>
</comment>
<feature type="compositionally biased region" description="Basic and acidic residues" evidence="1">
    <location>
        <begin position="152"/>
        <end position="174"/>
    </location>
</feature>
<protein>
    <submittedName>
        <fullName evidence="4">Helix-turn-helix domain-containing protein</fullName>
    </submittedName>
</protein>
<gene>
    <name evidence="4" type="ORF">ACFSCZ_17075</name>
</gene>
<dbReference type="SMART" id="SM00530">
    <property type="entry name" value="HTH_XRE"/>
    <property type="match status" value="1"/>
</dbReference>
<keyword evidence="5" id="KW-1185">Reference proteome</keyword>
<dbReference type="RefSeq" id="WP_380775629.1">
    <property type="nucleotide sequence ID" value="NZ_JBHUEO010000078.1"/>
</dbReference>
<feature type="transmembrane region" description="Helical" evidence="2">
    <location>
        <begin position="107"/>
        <end position="128"/>
    </location>
</feature>
<feature type="domain" description="HTH cro/C1-type" evidence="3">
    <location>
        <begin position="8"/>
        <end position="68"/>
    </location>
</feature>
<dbReference type="PROSITE" id="PS50943">
    <property type="entry name" value="HTH_CROC1"/>
    <property type="match status" value="1"/>
</dbReference>
<organism evidence="4 5">
    <name type="scientific">Siminovitchia sediminis</name>
    <dbReference type="NCBI Taxonomy" id="1274353"/>
    <lineage>
        <taxon>Bacteria</taxon>
        <taxon>Bacillati</taxon>
        <taxon>Bacillota</taxon>
        <taxon>Bacilli</taxon>
        <taxon>Bacillales</taxon>
        <taxon>Bacillaceae</taxon>
        <taxon>Siminovitchia</taxon>
    </lineage>
</organism>
<dbReference type="PANTHER" id="PTHR34475:SF1">
    <property type="entry name" value="CYTOSKELETON PROTEIN RODZ"/>
    <property type="match status" value="1"/>
</dbReference>
<dbReference type="Pfam" id="PF13413">
    <property type="entry name" value="HTH_25"/>
    <property type="match status" value="1"/>
</dbReference>
<sequence length="297" mass="33150">MSELGARLKTAREEKGISLDQLQSMTKIQKKYLIGIENGDYSKIPGKFYVRAFIKQYAEAVGLPANDLFEEYKNEIPAAYEEDISEQLSRVQSRSAVSTRSSKFTDLLPKILIGIGIVAALFLVWYIFVKNVDTNEPVDTGQNPSVDIEESNEIKVPDPEEKQKNQATEEHSETSQDEEQTDDQPESEEQSLTMEEVSGNVTTYQLTGTETFDLKIQAAPSGETWIRIVDGNQQVLFEGMLQDGASQSFDLSEGTGVIITAGNAADTEISVNDTRLEYELDPGQTVLQEIRIQFDKE</sequence>
<proteinExistence type="predicted"/>
<reference evidence="5" key="1">
    <citation type="journal article" date="2019" name="Int. J. Syst. Evol. Microbiol.">
        <title>The Global Catalogue of Microorganisms (GCM) 10K type strain sequencing project: providing services to taxonomists for standard genome sequencing and annotation.</title>
        <authorList>
            <consortium name="The Broad Institute Genomics Platform"/>
            <consortium name="The Broad Institute Genome Sequencing Center for Infectious Disease"/>
            <person name="Wu L."/>
            <person name="Ma J."/>
        </authorList>
    </citation>
    <scope>NUCLEOTIDE SEQUENCE [LARGE SCALE GENOMIC DNA]</scope>
    <source>
        <strain evidence="5">CGMCC 1.12295</strain>
    </source>
</reference>
<dbReference type="EMBL" id="JBHUEO010000078">
    <property type="protein sequence ID" value="MFD1708415.1"/>
    <property type="molecule type" value="Genomic_DNA"/>
</dbReference>
<evidence type="ECO:0000256" key="1">
    <source>
        <dbReference type="SAM" id="MobiDB-lite"/>
    </source>
</evidence>
<dbReference type="Pfam" id="PF13464">
    <property type="entry name" value="RodZ_C"/>
    <property type="match status" value="1"/>
</dbReference>
<keyword evidence="2" id="KW-1133">Transmembrane helix</keyword>
<evidence type="ECO:0000259" key="3">
    <source>
        <dbReference type="PROSITE" id="PS50943"/>
    </source>
</evidence>
<dbReference type="InterPro" id="IPR001387">
    <property type="entry name" value="Cro/C1-type_HTH"/>
</dbReference>
<feature type="region of interest" description="Disordered" evidence="1">
    <location>
        <begin position="136"/>
        <end position="197"/>
    </location>
</feature>
<feature type="compositionally biased region" description="Acidic residues" evidence="1">
    <location>
        <begin position="175"/>
        <end position="189"/>
    </location>
</feature>
<dbReference type="Gene3D" id="1.10.260.40">
    <property type="entry name" value="lambda repressor-like DNA-binding domains"/>
    <property type="match status" value="1"/>
</dbReference>
<dbReference type="InterPro" id="IPR010982">
    <property type="entry name" value="Lambda_DNA-bd_dom_sf"/>
</dbReference>
<keyword evidence="2" id="KW-0472">Membrane</keyword>
<accession>A0ABW4KQ70</accession>
<name>A0ABW4KQ70_9BACI</name>
<evidence type="ECO:0000313" key="4">
    <source>
        <dbReference type="EMBL" id="MFD1708415.1"/>
    </source>
</evidence>
<keyword evidence="2" id="KW-0812">Transmembrane</keyword>